<feature type="domain" description="N-acetyltransferase" evidence="1">
    <location>
        <begin position="15"/>
        <end position="162"/>
    </location>
</feature>
<dbReference type="EMBL" id="JAUQTB010000001">
    <property type="protein sequence ID" value="MDO7904871.1"/>
    <property type="molecule type" value="Genomic_DNA"/>
</dbReference>
<comment type="caution">
    <text evidence="2">The sequence shown here is derived from an EMBL/GenBank/DDBJ whole genome shotgun (WGS) entry which is preliminary data.</text>
</comment>
<dbReference type="InterPro" id="IPR016181">
    <property type="entry name" value="Acyl_CoA_acyltransferase"/>
</dbReference>
<reference evidence="2 3" key="1">
    <citation type="submission" date="2023-07" db="EMBL/GenBank/DDBJ databases">
        <title>Paenibacillus sp. JX-17 nov. isolated from soil.</title>
        <authorList>
            <person name="Wan Y."/>
            <person name="Liu B."/>
        </authorList>
    </citation>
    <scope>NUCLEOTIDE SEQUENCE [LARGE SCALE GENOMIC DNA]</scope>
    <source>
        <strain evidence="2 3">JX-17</strain>
    </source>
</reference>
<proteinExistence type="predicted"/>
<dbReference type="GO" id="GO:0016746">
    <property type="term" value="F:acyltransferase activity"/>
    <property type="evidence" value="ECO:0007669"/>
    <property type="project" value="UniProtKB-KW"/>
</dbReference>
<evidence type="ECO:0000313" key="3">
    <source>
        <dbReference type="Proteomes" id="UP001240171"/>
    </source>
</evidence>
<accession>A0ABT9CB02</accession>
<dbReference type="InterPro" id="IPR000182">
    <property type="entry name" value="GNAT_dom"/>
</dbReference>
<dbReference type="Proteomes" id="UP001240171">
    <property type="component" value="Unassembled WGS sequence"/>
</dbReference>
<sequence length="162" mass="19305">MRKLELEAVTPRNSQIIRHLMQFYLYDFTRYLDIDVDEQGVFPEYPGLEEYYAGGEKLAFIIRSRRRPAGFALMERLEEREEGDYYMTEFFVLQKYRRSGVGSWAARQLFKEFQGKWKVTQLGTNLPALAFWRQVISEYTDGKFEEKVHLEQGHISQYFVSS</sequence>
<evidence type="ECO:0000313" key="2">
    <source>
        <dbReference type="EMBL" id="MDO7904871.1"/>
    </source>
</evidence>
<keyword evidence="2" id="KW-0808">Transferase</keyword>
<organism evidence="2 3">
    <name type="scientific">Paenibacillus lacisoli</name>
    <dbReference type="NCBI Taxonomy" id="3064525"/>
    <lineage>
        <taxon>Bacteria</taxon>
        <taxon>Bacillati</taxon>
        <taxon>Bacillota</taxon>
        <taxon>Bacilli</taxon>
        <taxon>Bacillales</taxon>
        <taxon>Paenibacillaceae</taxon>
        <taxon>Paenibacillus</taxon>
    </lineage>
</organism>
<dbReference type="SUPFAM" id="SSF55729">
    <property type="entry name" value="Acyl-CoA N-acyltransferases (Nat)"/>
    <property type="match status" value="1"/>
</dbReference>
<evidence type="ECO:0000259" key="1">
    <source>
        <dbReference type="PROSITE" id="PS51186"/>
    </source>
</evidence>
<protein>
    <submittedName>
        <fullName evidence="2">GNAT family N-acetyltransferase</fullName>
        <ecNumber evidence="2">2.3.1.-</ecNumber>
    </submittedName>
</protein>
<name>A0ABT9CB02_9BACL</name>
<dbReference type="PROSITE" id="PS51186">
    <property type="entry name" value="GNAT"/>
    <property type="match status" value="1"/>
</dbReference>
<keyword evidence="3" id="KW-1185">Reference proteome</keyword>
<dbReference type="EC" id="2.3.1.-" evidence="2"/>
<gene>
    <name evidence="2" type="ORF">Q5741_00420</name>
</gene>
<keyword evidence="2" id="KW-0012">Acyltransferase</keyword>
<dbReference type="Gene3D" id="3.40.630.30">
    <property type="match status" value="1"/>
</dbReference>
<dbReference type="Pfam" id="PF00583">
    <property type="entry name" value="Acetyltransf_1"/>
    <property type="match status" value="1"/>
</dbReference>